<dbReference type="Pfam" id="PF17395">
    <property type="entry name" value="DUF5403"/>
    <property type="match status" value="1"/>
</dbReference>
<protein>
    <submittedName>
        <fullName evidence="1">DUF5403 family protein</fullName>
    </submittedName>
</protein>
<evidence type="ECO:0000313" key="1">
    <source>
        <dbReference type="EMBL" id="UQN30657.1"/>
    </source>
</evidence>
<reference evidence="1" key="1">
    <citation type="submission" date="2022-05" db="EMBL/GenBank/DDBJ databases">
        <title>Genomic analysis of Brachybacterium sp. CBA3104.</title>
        <authorList>
            <person name="Roh S.W."/>
            <person name="Kim Y.B."/>
            <person name="Kim Y."/>
        </authorList>
    </citation>
    <scope>NUCLEOTIDE SEQUENCE</scope>
    <source>
        <strain evidence="1">CBA3104</strain>
    </source>
</reference>
<proteinExistence type="predicted"/>
<evidence type="ECO:0000313" key="2">
    <source>
        <dbReference type="Proteomes" id="UP001055868"/>
    </source>
</evidence>
<dbReference type="EMBL" id="CP097218">
    <property type="protein sequence ID" value="UQN30657.1"/>
    <property type="molecule type" value="Genomic_DNA"/>
</dbReference>
<name>A0ABY4N7X3_9MICO</name>
<dbReference type="InterPro" id="IPR039452">
    <property type="entry name" value="DUF5403"/>
</dbReference>
<organism evidence="1 2">
    <name type="scientific">Brachybacterium kimchii</name>
    <dbReference type="NCBI Taxonomy" id="2942909"/>
    <lineage>
        <taxon>Bacteria</taxon>
        <taxon>Bacillati</taxon>
        <taxon>Actinomycetota</taxon>
        <taxon>Actinomycetes</taxon>
        <taxon>Micrococcales</taxon>
        <taxon>Dermabacteraceae</taxon>
        <taxon>Brachybacterium</taxon>
    </lineage>
</organism>
<dbReference type="RefSeq" id="WP_249480035.1">
    <property type="nucleotide sequence ID" value="NZ_CP097218.1"/>
</dbReference>
<gene>
    <name evidence="1" type="ORF">M4486_04970</name>
</gene>
<dbReference type="Proteomes" id="UP001055868">
    <property type="component" value="Chromosome"/>
</dbReference>
<keyword evidence="2" id="KW-1185">Reference proteome</keyword>
<sequence length="107" mass="11469">MVSLSKNIGTRAAKIACELPEFDGAADGIRAEVSAEASRHSDTGHFASSIKKERVRGSRGVTDRLITSTDRAALSIEYGHFAHGSKDSSVSYVPGKHVFGTVAERHR</sequence>
<accession>A0ABY4N7X3</accession>